<dbReference type="InterPro" id="IPR016032">
    <property type="entry name" value="Sig_transdc_resp-reg_C-effctor"/>
</dbReference>
<reference evidence="8 9" key="1">
    <citation type="submission" date="2019-02" db="EMBL/GenBank/DDBJ databases">
        <title>Deep-cultivation of Planctomycetes and their phenomic and genomic characterization uncovers novel biology.</title>
        <authorList>
            <person name="Wiegand S."/>
            <person name="Jogler M."/>
            <person name="Boedeker C."/>
            <person name="Pinto D."/>
            <person name="Vollmers J."/>
            <person name="Rivas-Marin E."/>
            <person name="Kohn T."/>
            <person name="Peeters S.H."/>
            <person name="Heuer A."/>
            <person name="Rast P."/>
            <person name="Oberbeckmann S."/>
            <person name="Bunk B."/>
            <person name="Jeske O."/>
            <person name="Meyerdierks A."/>
            <person name="Storesund J.E."/>
            <person name="Kallscheuer N."/>
            <person name="Luecker S."/>
            <person name="Lage O.M."/>
            <person name="Pohl T."/>
            <person name="Merkel B.J."/>
            <person name="Hornburger P."/>
            <person name="Mueller R.-W."/>
            <person name="Bruemmer F."/>
            <person name="Labrenz M."/>
            <person name="Spormann A.M."/>
            <person name="Op Den Camp H."/>
            <person name="Overmann J."/>
            <person name="Amann R."/>
            <person name="Jetten M.S.M."/>
            <person name="Mascher T."/>
            <person name="Medema M.H."/>
            <person name="Devos D.P."/>
            <person name="Kaster A.-K."/>
            <person name="Ovreas L."/>
            <person name="Rohde M."/>
            <person name="Galperin M.Y."/>
            <person name="Jogler C."/>
        </authorList>
    </citation>
    <scope>NUCLEOTIDE SEQUENCE [LARGE SCALE GENOMIC DNA]</scope>
    <source>
        <strain evidence="8 9">CA13</strain>
    </source>
</reference>
<dbReference type="PANTHER" id="PTHR43214">
    <property type="entry name" value="TWO-COMPONENT RESPONSE REGULATOR"/>
    <property type="match status" value="1"/>
</dbReference>
<evidence type="ECO:0000259" key="7">
    <source>
        <dbReference type="PROSITE" id="PS50110"/>
    </source>
</evidence>
<dbReference type="Pfam" id="PF00196">
    <property type="entry name" value="GerE"/>
    <property type="match status" value="1"/>
</dbReference>
<feature type="domain" description="Response regulatory" evidence="7">
    <location>
        <begin position="10"/>
        <end position="126"/>
    </location>
</feature>
<evidence type="ECO:0000256" key="2">
    <source>
        <dbReference type="ARBA" id="ARBA00023015"/>
    </source>
</evidence>
<dbReference type="PROSITE" id="PS50110">
    <property type="entry name" value="RESPONSE_REGULATORY"/>
    <property type="match status" value="1"/>
</dbReference>
<evidence type="ECO:0000256" key="4">
    <source>
        <dbReference type="ARBA" id="ARBA00023163"/>
    </source>
</evidence>
<feature type="domain" description="HTH luxR-type" evidence="6">
    <location>
        <begin position="152"/>
        <end position="217"/>
    </location>
</feature>
<evidence type="ECO:0000313" key="9">
    <source>
        <dbReference type="Proteomes" id="UP000315010"/>
    </source>
</evidence>
<dbReference type="InterPro" id="IPR000792">
    <property type="entry name" value="Tscrpt_reg_LuxR_C"/>
</dbReference>
<sequence length="221" mass="24807">MNQESKKSTRILIVDDHAMVREGLATFLSNQPGMQVCGEASGASEAMRQIEQNRPDFMIVDMSLKVGHGIELIKQVHALDPSIKMLGLSMHDECLYAERAIRAGAMGYLSKEHSRTLIIDAIRTILRGQVFLSDAMTSRLLKRSIGKEEDSIKEPIDTLSDREMQVFQLIGQGITVREIANKLELSPKTVETYRENIKAKLGLDNATELIRHAVLRFIEET</sequence>
<dbReference type="EMBL" id="SJPJ01000001">
    <property type="protein sequence ID" value="TWT79596.1"/>
    <property type="molecule type" value="Genomic_DNA"/>
</dbReference>
<keyword evidence="2" id="KW-0805">Transcription regulation</keyword>
<dbReference type="InterPro" id="IPR058245">
    <property type="entry name" value="NreC/VraR/RcsB-like_REC"/>
</dbReference>
<dbReference type="RefSeq" id="WP_146394776.1">
    <property type="nucleotide sequence ID" value="NZ_SJPJ01000001.1"/>
</dbReference>
<dbReference type="GO" id="GO:0003677">
    <property type="term" value="F:DNA binding"/>
    <property type="evidence" value="ECO:0007669"/>
    <property type="project" value="UniProtKB-KW"/>
</dbReference>
<dbReference type="PRINTS" id="PR00038">
    <property type="entry name" value="HTHLUXR"/>
</dbReference>
<dbReference type="GO" id="GO:0000160">
    <property type="term" value="P:phosphorelay signal transduction system"/>
    <property type="evidence" value="ECO:0007669"/>
    <property type="project" value="InterPro"/>
</dbReference>
<keyword evidence="9" id="KW-1185">Reference proteome</keyword>
<proteinExistence type="predicted"/>
<evidence type="ECO:0000259" key="6">
    <source>
        <dbReference type="PROSITE" id="PS50043"/>
    </source>
</evidence>
<protein>
    <submittedName>
        <fullName evidence="8">Oxygen regulatory protein NreC</fullName>
    </submittedName>
</protein>
<feature type="modified residue" description="4-aspartylphosphate" evidence="5">
    <location>
        <position position="61"/>
    </location>
</feature>
<dbReference type="OrthoDB" id="9796655at2"/>
<evidence type="ECO:0000256" key="1">
    <source>
        <dbReference type="ARBA" id="ARBA00022553"/>
    </source>
</evidence>
<dbReference type="Gene3D" id="3.40.50.2300">
    <property type="match status" value="1"/>
</dbReference>
<keyword evidence="3" id="KW-0238">DNA-binding</keyword>
<dbReference type="InterPro" id="IPR001789">
    <property type="entry name" value="Sig_transdc_resp-reg_receiver"/>
</dbReference>
<dbReference type="SMART" id="SM00448">
    <property type="entry name" value="REC"/>
    <property type="match status" value="1"/>
</dbReference>
<gene>
    <name evidence="8" type="primary">nreC_2</name>
    <name evidence="8" type="ORF">CA13_10000</name>
</gene>
<dbReference type="CDD" id="cd17535">
    <property type="entry name" value="REC_NarL-like"/>
    <property type="match status" value="1"/>
</dbReference>
<keyword evidence="4" id="KW-0804">Transcription</keyword>
<dbReference type="AlphaFoldDB" id="A0A5C5YXZ4"/>
<dbReference type="Pfam" id="PF00072">
    <property type="entry name" value="Response_reg"/>
    <property type="match status" value="1"/>
</dbReference>
<dbReference type="PANTHER" id="PTHR43214:SF41">
    <property type="entry name" value="NITRATE_NITRITE RESPONSE REGULATOR PROTEIN NARP"/>
    <property type="match status" value="1"/>
</dbReference>
<organism evidence="8 9">
    <name type="scientific">Novipirellula herctigrandis</name>
    <dbReference type="NCBI Taxonomy" id="2527986"/>
    <lineage>
        <taxon>Bacteria</taxon>
        <taxon>Pseudomonadati</taxon>
        <taxon>Planctomycetota</taxon>
        <taxon>Planctomycetia</taxon>
        <taxon>Pirellulales</taxon>
        <taxon>Pirellulaceae</taxon>
        <taxon>Novipirellula</taxon>
    </lineage>
</organism>
<accession>A0A5C5YXZ4</accession>
<dbReference type="InterPro" id="IPR011006">
    <property type="entry name" value="CheY-like_superfamily"/>
</dbReference>
<dbReference type="SUPFAM" id="SSF46894">
    <property type="entry name" value="C-terminal effector domain of the bipartite response regulators"/>
    <property type="match status" value="1"/>
</dbReference>
<dbReference type="PROSITE" id="PS00622">
    <property type="entry name" value="HTH_LUXR_1"/>
    <property type="match status" value="1"/>
</dbReference>
<dbReference type="Proteomes" id="UP000315010">
    <property type="component" value="Unassembled WGS sequence"/>
</dbReference>
<dbReference type="SMART" id="SM00421">
    <property type="entry name" value="HTH_LUXR"/>
    <property type="match status" value="1"/>
</dbReference>
<keyword evidence="1 5" id="KW-0597">Phosphoprotein</keyword>
<dbReference type="SUPFAM" id="SSF52172">
    <property type="entry name" value="CheY-like"/>
    <property type="match status" value="1"/>
</dbReference>
<comment type="caution">
    <text evidence="8">The sequence shown here is derived from an EMBL/GenBank/DDBJ whole genome shotgun (WGS) entry which is preliminary data.</text>
</comment>
<dbReference type="InterPro" id="IPR039420">
    <property type="entry name" value="WalR-like"/>
</dbReference>
<dbReference type="CDD" id="cd06170">
    <property type="entry name" value="LuxR_C_like"/>
    <property type="match status" value="1"/>
</dbReference>
<evidence type="ECO:0000256" key="3">
    <source>
        <dbReference type="ARBA" id="ARBA00023125"/>
    </source>
</evidence>
<name>A0A5C5YXZ4_9BACT</name>
<evidence type="ECO:0000313" key="8">
    <source>
        <dbReference type="EMBL" id="TWT79596.1"/>
    </source>
</evidence>
<dbReference type="PROSITE" id="PS50043">
    <property type="entry name" value="HTH_LUXR_2"/>
    <property type="match status" value="1"/>
</dbReference>
<evidence type="ECO:0000256" key="5">
    <source>
        <dbReference type="PROSITE-ProRule" id="PRU00169"/>
    </source>
</evidence>
<dbReference type="GO" id="GO:0006355">
    <property type="term" value="P:regulation of DNA-templated transcription"/>
    <property type="evidence" value="ECO:0007669"/>
    <property type="project" value="InterPro"/>
</dbReference>